<dbReference type="InterPro" id="IPR058637">
    <property type="entry name" value="YknX-like_C"/>
</dbReference>
<dbReference type="EMBL" id="CP027806">
    <property type="protein sequence ID" value="AXI99847.1"/>
    <property type="molecule type" value="Genomic_DNA"/>
</dbReference>
<dbReference type="InterPro" id="IPR006143">
    <property type="entry name" value="RND_pump_MFP"/>
</dbReference>
<evidence type="ECO:0000256" key="2">
    <source>
        <dbReference type="SAM" id="SignalP"/>
    </source>
</evidence>
<feature type="signal peptide" evidence="2">
    <location>
        <begin position="1"/>
        <end position="19"/>
    </location>
</feature>
<dbReference type="PANTHER" id="PTHR30469">
    <property type="entry name" value="MULTIDRUG RESISTANCE PROTEIN MDTA"/>
    <property type="match status" value="1"/>
</dbReference>
<dbReference type="Gene3D" id="2.40.30.170">
    <property type="match status" value="1"/>
</dbReference>
<dbReference type="Pfam" id="PF25954">
    <property type="entry name" value="Beta-barrel_RND_2"/>
    <property type="match status" value="1"/>
</dbReference>
<keyword evidence="7" id="KW-1185">Reference proteome</keyword>
<sequence length="370" mass="40658">MNKLSILFTAALLGLFITACDELNENEENGERVREIAVETITLTADRFDDFIRLTGSVEAVSDAVISAEASGQVLRIAERGQRVNRNGLIASLDDRMLEANVRAARAGFDFAEETLQRLEPLYADSIVSVQDYRAALTERDARRAQLDQAEKALQDAEIRAPFSGRIEERMVRTGELINPGMPVVRLVNTDRVRIRAGVPERYSAEIREGSEAIVSLRSYGGGEVNSAVTFAGSVIDPDRRTYTVEIEMENPDGLIKPEMVVNLRLKRRAIEDALIIPRTAIIRDEGSENIFVAREENGHLVAALTEIRTGTATGSLIEVLEGLQEGDQVIVSGMSALSVGDRLNVLRNENSAERFSRLNSGSNGMAQAR</sequence>
<dbReference type="Pfam" id="PF25989">
    <property type="entry name" value="YknX_C"/>
    <property type="match status" value="1"/>
</dbReference>
<dbReference type="Gene3D" id="2.40.50.100">
    <property type="match status" value="1"/>
</dbReference>
<dbReference type="AlphaFoldDB" id="A0A345UH96"/>
<feature type="domain" description="CusB-like beta-barrel" evidence="4">
    <location>
        <begin position="195"/>
        <end position="268"/>
    </location>
</feature>
<dbReference type="GO" id="GO:0015562">
    <property type="term" value="F:efflux transmembrane transporter activity"/>
    <property type="evidence" value="ECO:0007669"/>
    <property type="project" value="TreeGrafter"/>
</dbReference>
<evidence type="ECO:0000259" key="3">
    <source>
        <dbReference type="Pfam" id="PF25917"/>
    </source>
</evidence>
<evidence type="ECO:0000256" key="1">
    <source>
        <dbReference type="ARBA" id="ARBA00009477"/>
    </source>
</evidence>
<reference evidence="6 7" key="1">
    <citation type="submission" date="2018-03" db="EMBL/GenBank/DDBJ databases">
        <title>Phenotypic and genomic properties of Cyclonatronum proteinivorum gen. nov., sp. nov., a haloalkaliphilic bacteroidete from soda lakes possessing Na+-translocating rhodopsin.</title>
        <authorList>
            <person name="Toshchakov S.V."/>
            <person name="Korzhenkov A."/>
            <person name="Samarov N.I."/>
            <person name="Kublanov I.V."/>
            <person name="Muntyan M.S."/>
            <person name="Sorokin D.Y."/>
        </authorList>
    </citation>
    <scope>NUCLEOTIDE SEQUENCE [LARGE SCALE GENOMIC DNA]</scope>
    <source>
        <strain evidence="6 7">Omega</strain>
    </source>
</reference>
<dbReference type="Gene3D" id="1.10.287.470">
    <property type="entry name" value="Helix hairpin bin"/>
    <property type="match status" value="1"/>
</dbReference>
<evidence type="ECO:0000259" key="5">
    <source>
        <dbReference type="Pfam" id="PF25989"/>
    </source>
</evidence>
<accession>A0A345UH96</accession>
<dbReference type="PANTHER" id="PTHR30469:SF15">
    <property type="entry name" value="HLYD FAMILY OF SECRETION PROTEINS"/>
    <property type="match status" value="1"/>
</dbReference>
<dbReference type="GO" id="GO:1990281">
    <property type="term" value="C:efflux pump complex"/>
    <property type="evidence" value="ECO:0007669"/>
    <property type="project" value="TreeGrafter"/>
</dbReference>
<feature type="chain" id="PRO_5016980749" evidence="2">
    <location>
        <begin position="20"/>
        <end position="370"/>
    </location>
</feature>
<dbReference type="SUPFAM" id="SSF111369">
    <property type="entry name" value="HlyD-like secretion proteins"/>
    <property type="match status" value="1"/>
</dbReference>
<evidence type="ECO:0000313" key="7">
    <source>
        <dbReference type="Proteomes" id="UP000254808"/>
    </source>
</evidence>
<dbReference type="Proteomes" id="UP000254808">
    <property type="component" value="Chromosome"/>
</dbReference>
<organism evidence="6 7">
    <name type="scientific">Cyclonatronum proteinivorum</name>
    <dbReference type="NCBI Taxonomy" id="1457365"/>
    <lineage>
        <taxon>Bacteria</taxon>
        <taxon>Pseudomonadati</taxon>
        <taxon>Balneolota</taxon>
        <taxon>Balneolia</taxon>
        <taxon>Balneolales</taxon>
        <taxon>Cyclonatronaceae</taxon>
        <taxon>Cyclonatronum</taxon>
    </lineage>
</organism>
<proteinExistence type="inferred from homology"/>
<gene>
    <name evidence="6" type="ORF">CYPRO_0563</name>
</gene>
<feature type="domain" description="YknX-like C-terminal permuted SH3-like" evidence="5">
    <location>
        <begin position="275"/>
        <end position="343"/>
    </location>
</feature>
<name>A0A345UH96_9BACT</name>
<evidence type="ECO:0000313" key="6">
    <source>
        <dbReference type="EMBL" id="AXI99847.1"/>
    </source>
</evidence>
<dbReference type="InterPro" id="IPR058625">
    <property type="entry name" value="MdtA-like_BSH"/>
</dbReference>
<keyword evidence="2" id="KW-0732">Signal</keyword>
<feature type="domain" description="Multidrug resistance protein MdtA-like barrel-sandwich hybrid" evidence="3">
    <location>
        <begin position="66"/>
        <end position="183"/>
    </location>
</feature>
<evidence type="ECO:0000259" key="4">
    <source>
        <dbReference type="Pfam" id="PF25954"/>
    </source>
</evidence>
<protein>
    <submittedName>
        <fullName evidence="6">Membrane fusion protein, multidrug efflux system</fullName>
    </submittedName>
</protein>
<dbReference type="RefSeq" id="WP_114983180.1">
    <property type="nucleotide sequence ID" value="NZ_CP027806.1"/>
</dbReference>
<comment type="similarity">
    <text evidence="1">Belongs to the membrane fusion protein (MFP) (TC 8.A.1) family.</text>
</comment>
<dbReference type="PROSITE" id="PS51257">
    <property type="entry name" value="PROKAR_LIPOPROTEIN"/>
    <property type="match status" value="1"/>
</dbReference>
<dbReference type="KEGG" id="cprv:CYPRO_0563"/>
<dbReference type="NCBIfam" id="TIGR01730">
    <property type="entry name" value="RND_mfp"/>
    <property type="match status" value="1"/>
</dbReference>
<dbReference type="OrthoDB" id="9806939at2"/>
<dbReference type="Pfam" id="PF25917">
    <property type="entry name" value="BSH_RND"/>
    <property type="match status" value="1"/>
</dbReference>
<dbReference type="Gene3D" id="2.40.420.20">
    <property type="match status" value="1"/>
</dbReference>
<dbReference type="InterPro" id="IPR058792">
    <property type="entry name" value="Beta-barrel_RND_2"/>
</dbReference>